<accession>A0ABV3QJA7</accession>
<keyword evidence="1" id="KW-0732">Signal</keyword>
<feature type="signal peptide" evidence="1">
    <location>
        <begin position="1"/>
        <end position="21"/>
    </location>
</feature>
<reference evidence="2 3" key="1">
    <citation type="submission" date="2024-06" db="EMBL/GenBank/DDBJ databases">
        <authorList>
            <person name="Woo H."/>
        </authorList>
    </citation>
    <scope>NUCLEOTIDE SEQUENCE [LARGE SCALE GENOMIC DNA]</scope>
    <source>
        <strain evidence="2 3">Si-c</strain>
    </source>
</reference>
<name>A0ABV3QJA7_9GAMM</name>
<dbReference type="RefSeq" id="WP_367855831.1">
    <property type="nucleotide sequence ID" value="NZ_JBFOHK010000006.1"/>
</dbReference>
<evidence type="ECO:0000256" key="1">
    <source>
        <dbReference type="SAM" id="SignalP"/>
    </source>
</evidence>
<gene>
    <name evidence="2" type="ORF">ABQJ54_18620</name>
</gene>
<evidence type="ECO:0000313" key="2">
    <source>
        <dbReference type="EMBL" id="MEW9573774.1"/>
    </source>
</evidence>
<evidence type="ECO:0008006" key="4">
    <source>
        <dbReference type="Google" id="ProtNLM"/>
    </source>
</evidence>
<sequence length="403" mass="44842">MNRLMPLFAAAWLAPAAAVLASTPAAAIRSQAELNRYLHDTPIADTPLAPLSPGGRKRFLGELKWGSHGLGTVPLDDIDNELTHEQAVRLLTLFDAQAFARGLGLTPAERARRETERAADAKARDCNIDTCPESAIEQRFDALMLLEPDPAMPDAEQRAEIGQHYDRLFSGLQRSGSLRGTSEPDLRLLQRAAEYATSWQPNAAHIADLQADLAELQRRRMTDDRVYTGLYRALVASRQLVEASTLAQRHPGMGVDAMPAMASTPTLSPGQPTALLVDAAGRTMVRQAIDLSAPWRIVVVAACHFSEDSARDISADPQLRPLFARHAIWLASQNTPFAAAAEWNRRFPDQPIHVAWQDSEWSMLDDWDMPTFYVFRRGRLVDKWSSYDMDLLRTHLRKDGLLH</sequence>
<feature type="chain" id="PRO_5046043527" description="Thioredoxin domain-containing protein" evidence="1">
    <location>
        <begin position="22"/>
        <end position="403"/>
    </location>
</feature>
<dbReference type="EMBL" id="JBFOHK010000006">
    <property type="protein sequence ID" value="MEW9573774.1"/>
    <property type="molecule type" value="Genomic_DNA"/>
</dbReference>
<dbReference type="Proteomes" id="UP001556220">
    <property type="component" value="Unassembled WGS sequence"/>
</dbReference>
<comment type="caution">
    <text evidence="2">The sequence shown here is derived from an EMBL/GenBank/DDBJ whole genome shotgun (WGS) entry which is preliminary data.</text>
</comment>
<proteinExistence type="predicted"/>
<organism evidence="2 3">
    <name type="scientific">Rhodanobacter lycopersici</name>
    <dbReference type="NCBI Taxonomy" id="3162487"/>
    <lineage>
        <taxon>Bacteria</taxon>
        <taxon>Pseudomonadati</taxon>
        <taxon>Pseudomonadota</taxon>
        <taxon>Gammaproteobacteria</taxon>
        <taxon>Lysobacterales</taxon>
        <taxon>Rhodanobacteraceae</taxon>
        <taxon>Rhodanobacter</taxon>
    </lineage>
</organism>
<keyword evidence="3" id="KW-1185">Reference proteome</keyword>
<protein>
    <recommendedName>
        <fullName evidence="4">Thioredoxin domain-containing protein</fullName>
    </recommendedName>
</protein>
<evidence type="ECO:0000313" key="3">
    <source>
        <dbReference type="Proteomes" id="UP001556220"/>
    </source>
</evidence>